<dbReference type="Pfam" id="PF00069">
    <property type="entry name" value="Pkinase"/>
    <property type="match status" value="1"/>
</dbReference>
<dbReference type="InterPro" id="IPR000719">
    <property type="entry name" value="Prot_kinase_dom"/>
</dbReference>
<feature type="domain" description="Protein kinase" evidence="2">
    <location>
        <begin position="174"/>
        <end position="509"/>
    </location>
</feature>
<name>A0A6V8H7I2_TALPI</name>
<dbReference type="InterPro" id="IPR008271">
    <property type="entry name" value="Ser/Thr_kinase_AS"/>
</dbReference>
<evidence type="ECO:0000256" key="1">
    <source>
        <dbReference type="SAM" id="MobiDB-lite"/>
    </source>
</evidence>
<dbReference type="PANTHER" id="PTHR24359:SF1">
    <property type="entry name" value="INHIBITOR OF NUCLEAR FACTOR KAPPA-B KINASE EPSILON SUBUNIT HOMOLOG 1-RELATED"/>
    <property type="match status" value="1"/>
</dbReference>
<dbReference type="Proteomes" id="UP000053095">
    <property type="component" value="Unassembled WGS sequence"/>
</dbReference>
<organism evidence="3 4">
    <name type="scientific">Talaromyces pinophilus</name>
    <name type="common">Penicillium pinophilum</name>
    <dbReference type="NCBI Taxonomy" id="128442"/>
    <lineage>
        <taxon>Eukaryota</taxon>
        <taxon>Fungi</taxon>
        <taxon>Dikarya</taxon>
        <taxon>Ascomycota</taxon>
        <taxon>Pezizomycotina</taxon>
        <taxon>Eurotiomycetes</taxon>
        <taxon>Eurotiomycetidae</taxon>
        <taxon>Eurotiales</taxon>
        <taxon>Trichocomaceae</taxon>
        <taxon>Talaromyces</taxon>
        <taxon>Talaromyces sect. Talaromyces</taxon>
    </lineage>
</organism>
<accession>A0A6V8H7I2</accession>
<dbReference type="EMBL" id="DF933818">
    <property type="protein sequence ID" value="GAM37139.1"/>
    <property type="molecule type" value="Genomic_DNA"/>
</dbReference>
<dbReference type="GO" id="GO:0004674">
    <property type="term" value="F:protein serine/threonine kinase activity"/>
    <property type="evidence" value="ECO:0007669"/>
    <property type="project" value="TreeGrafter"/>
</dbReference>
<keyword evidence="4" id="KW-1185">Reference proteome</keyword>
<evidence type="ECO:0000313" key="4">
    <source>
        <dbReference type="Proteomes" id="UP000053095"/>
    </source>
</evidence>
<comment type="caution">
    <text evidence="3">The sequence shown here is derived from an EMBL/GenBank/DDBJ whole genome shotgun (WGS) entry which is preliminary data.</text>
</comment>
<dbReference type="SMART" id="SM00220">
    <property type="entry name" value="S_TKc"/>
    <property type="match status" value="1"/>
</dbReference>
<dbReference type="CDD" id="cd00180">
    <property type="entry name" value="PKc"/>
    <property type="match status" value="1"/>
</dbReference>
<protein>
    <recommendedName>
        <fullName evidence="2">Protein kinase domain-containing protein</fullName>
    </recommendedName>
</protein>
<dbReference type="SUPFAM" id="SSF56112">
    <property type="entry name" value="Protein kinase-like (PK-like)"/>
    <property type="match status" value="1"/>
</dbReference>
<dbReference type="AlphaFoldDB" id="A0A6V8H7I2"/>
<dbReference type="GO" id="GO:0005524">
    <property type="term" value="F:ATP binding"/>
    <property type="evidence" value="ECO:0007669"/>
    <property type="project" value="InterPro"/>
</dbReference>
<gene>
    <name evidence="3" type="ORF">TCE0_022f06800</name>
</gene>
<proteinExistence type="predicted"/>
<sequence length="830" mass="94643">MASETFDSLCQQVYSQLYNKLERKDDPNLRFATNGTAERVLHPDLLMRLFQSLLVPDYTAVQQFGLTENELVERVDDRELHDFLAVLLFASCGIEAARRFTKKLVARNEWPLKGRVTGNEIHLLPASRDDLLHLFKDSVIVDKFCSSQACFSTVVIQNRQEVIVESLTSQRLPYLEEEELGSGSFGKVYKVKIAKGHFKDTRHGTLNATTMDVARKDYITTTQFDGEKERNMMEKILKGSTRKCENILGNYGSLRIGTNAYSLFMPCAICDLSDYMTKYHPTRRSTVDEKAPIVLAAKGLAEGLDFLHNEMKGPDQQDMVCYHMDLKPSNILIFRDTAYDGGTRFVWKLSDFGMARVKYRRRGQTVEREEMDFNSAFLQRIKPETERSPSATRNRRGEGTYLPPESLTSTRTMTTASDVWALGCVLSVVFVYLEDGGEGVENYQMRRLKHADSDGYDRFFVRGRSFLPNKDHPEVNKTHTRLIKQAAHRQAEEMHAVQFMLRYLEHRVLVLDHRKRDGVKTVKEKLSQTYTYFKSMPPADNHPQEQHTLLNKFRHRRKMLACVMQSKEEGQECGSVFLVPIEELIQEAPRQMTPSTQGSSESDGSSLSRRGLPHDSTILRLDWSASDITYISFPTYDEVYLIVQPQITARSRENEIPIIHLSLKTRPRLLQTVLVRSQGFDPGSTVGLFTAFTAFRQQQATCAFIAREKQLYIQNLADPGSIAVENTIKNYRVLKLVMDWNDRKIFALGTPAGTNRVYLLEMTVPQSEVDKVTVTELVSLPDLSQDDEFTFVLSSSSSQQGGDYILIAALTSARRRWIYRISLPDSSTAA</sequence>
<dbReference type="PROSITE" id="PS00108">
    <property type="entry name" value="PROTEIN_KINASE_ST"/>
    <property type="match status" value="1"/>
</dbReference>
<dbReference type="PANTHER" id="PTHR24359">
    <property type="entry name" value="SERINE/THREONINE-PROTEIN KINASE SBK1"/>
    <property type="match status" value="1"/>
</dbReference>
<feature type="compositionally biased region" description="Low complexity" evidence="1">
    <location>
        <begin position="598"/>
        <end position="610"/>
    </location>
</feature>
<evidence type="ECO:0000259" key="2">
    <source>
        <dbReference type="PROSITE" id="PS50011"/>
    </source>
</evidence>
<feature type="region of interest" description="Disordered" evidence="1">
    <location>
        <begin position="382"/>
        <end position="407"/>
    </location>
</feature>
<evidence type="ECO:0000313" key="3">
    <source>
        <dbReference type="EMBL" id="GAM37139.1"/>
    </source>
</evidence>
<feature type="region of interest" description="Disordered" evidence="1">
    <location>
        <begin position="589"/>
        <end position="611"/>
    </location>
</feature>
<dbReference type="Gene3D" id="1.10.510.10">
    <property type="entry name" value="Transferase(Phosphotransferase) domain 1"/>
    <property type="match status" value="1"/>
</dbReference>
<dbReference type="InterPro" id="IPR011009">
    <property type="entry name" value="Kinase-like_dom_sf"/>
</dbReference>
<reference evidence="4" key="1">
    <citation type="journal article" date="2015" name="Genome Announc.">
        <title>Draft genome sequence of Talaromyces cellulolyticus strain Y-94, a source of lignocellulosic biomass-degrading enzymes.</title>
        <authorList>
            <person name="Fujii T."/>
            <person name="Koike H."/>
            <person name="Sawayama S."/>
            <person name="Yano S."/>
            <person name="Inoue H."/>
        </authorList>
    </citation>
    <scope>NUCLEOTIDE SEQUENCE [LARGE SCALE GENOMIC DNA]</scope>
    <source>
        <strain evidence="4">Y-94</strain>
    </source>
</reference>
<dbReference type="PROSITE" id="PS50011">
    <property type="entry name" value="PROTEIN_KINASE_DOM"/>
    <property type="match status" value="1"/>
</dbReference>